<dbReference type="Proteomes" id="UP000321181">
    <property type="component" value="Unassembled WGS sequence"/>
</dbReference>
<sequence length="420" mass="45770">MPDLMIRVATDDDVAAAGALTAQAYHTDGLVTDGDDYVDELMDAVRRAREASLLVALTPTDGSEDVGGEDEDVPALVGTLTIAPAGTSYAEIAEPGEVELRMLAVAPWARRRGIAEALVRAAMREAVTLRARRVVLSTLEQMSAAHRLYDRLCFTRVPDRDWHHEDVSLRVYTWDVPPGPGARAEVAVWRPREVHDVDGWRVGLSGGFTRRANSVLALAEPRDVEAAVGEVERIYARAGQPAVFRVCAQSEPWDLDDVLATRGYRQVAPTLVMVRSGLDQVAAPFDSAGLEVGVSETPDEAWLSRWLDVKSSAPVDHGVAAALVTGSPALYLTARDGYGPVAVIRAALVEDWVALSCLAVDSRSRRRGIGRALTRAALHEAVRRGARQAFLQVEESNQVAIEMYADLGFTPAERYHYRQR</sequence>
<evidence type="ECO:0000256" key="1">
    <source>
        <dbReference type="ARBA" id="ARBA00022679"/>
    </source>
</evidence>
<dbReference type="InterPro" id="IPR056935">
    <property type="entry name" value="Rv0428c-like_C"/>
</dbReference>
<dbReference type="Pfam" id="PF00583">
    <property type="entry name" value="Acetyltransf_1"/>
    <property type="match status" value="1"/>
</dbReference>
<comment type="caution">
    <text evidence="3">The sequence shown here is derived from an EMBL/GenBank/DDBJ whole genome shotgun (WGS) entry which is preliminary data.</text>
</comment>
<dbReference type="GO" id="GO:0008080">
    <property type="term" value="F:N-acetyltransferase activity"/>
    <property type="evidence" value="ECO:0007669"/>
    <property type="project" value="InterPro"/>
</dbReference>
<dbReference type="AlphaFoldDB" id="A0A512DGR7"/>
<gene>
    <name evidence="3" type="ORF">CAE01nite_34140</name>
</gene>
<name>A0A512DGR7_9CELL</name>
<dbReference type="OrthoDB" id="273614at2"/>
<evidence type="ECO:0000259" key="2">
    <source>
        <dbReference type="PROSITE" id="PS51186"/>
    </source>
</evidence>
<dbReference type="InterPro" id="IPR050769">
    <property type="entry name" value="NAT_camello-type"/>
</dbReference>
<protein>
    <recommendedName>
        <fullName evidence="2">N-acetyltransferase domain-containing protein</fullName>
    </recommendedName>
</protein>
<keyword evidence="4" id="KW-1185">Reference proteome</keyword>
<dbReference type="PROSITE" id="PS51186">
    <property type="entry name" value="GNAT"/>
    <property type="match status" value="2"/>
</dbReference>
<dbReference type="Pfam" id="PF24553">
    <property type="entry name" value="Rv0428c_C"/>
    <property type="match status" value="1"/>
</dbReference>
<proteinExistence type="predicted"/>
<evidence type="ECO:0000313" key="4">
    <source>
        <dbReference type="Proteomes" id="UP000321181"/>
    </source>
</evidence>
<reference evidence="3 4" key="1">
    <citation type="submission" date="2019-07" db="EMBL/GenBank/DDBJ databases">
        <title>Whole genome shotgun sequence of Cellulomonas aerilata NBRC 106308.</title>
        <authorList>
            <person name="Hosoyama A."/>
            <person name="Uohara A."/>
            <person name="Ohji S."/>
            <person name="Ichikawa N."/>
        </authorList>
    </citation>
    <scope>NUCLEOTIDE SEQUENCE [LARGE SCALE GENOMIC DNA]</scope>
    <source>
        <strain evidence="3 4">NBRC 106308</strain>
    </source>
</reference>
<feature type="domain" description="N-acetyltransferase" evidence="2">
    <location>
        <begin position="4"/>
        <end position="174"/>
    </location>
</feature>
<dbReference type="InterPro" id="IPR016181">
    <property type="entry name" value="Acyl_CoA_acyltransferase"/>
</dbReference>
<keyword evidence="1" id="KW-0808">Transferase</keyword>
<dbReference type="PANTHER" id="PTHR13947">
    <property type="entry name" value="GNAT FAMILY N-ACETYLTRANSFERASE"/>
    <property type="match status" value="1"/>
</dbReference>
<dbReference type="PANTHER" id="PTHR13947:SF37">
    <property type="entry name" value="LD18367P"/>
    <property type="match status" value="1"/>
</dbReference>
<dbReference type="EMBL" id="BJYY01000022">
    <property type="protein sequence ID" value="GEO35689.1"/>
    <property type="molecule type" value="Genomic_DNA"/>
</dbReference>
<dbReference type="CDD" id="cd04301">
    <property type="entry name" value="NAT_SF"/>
    <property type="match status" value="1"/>
</dbReference>
<evidence type="ECO:0000313" key="3">
    <source>
        <dbReference type="EMBL" id="GEO35689.1"/>
    </source>
</evidence>
<organism evidence="3 4">
    <name type="scientific">Cellulomonas aerilata</name>
    <dbReference type="NCBI Taxonomy" id="515326"/>
    <lineage>
        <taxon>Bacteria</taxon>
        <taxon>Bacillati</taxon>
        <taxon>Actinomycetota</taxon>
        <taxon>Actinomycetes</taxon>
        <taxon>Micrococcales</taxon>
        <taxon>Cellulomonadaceae</taxon>
        <taxon>Cellulomonas</taxon>
    </lineage>
</organism>
<dbReference type="RefSeq" id="WP_146906745.1">
    <property type="nucleotide sequence ID" value="NZ_BAAARM010000007.1"/>
</dbReference>
<dbReference type="InterPro" id="IPR000182">
    <property type="entry name" value="GNAT_dom"/>
</dbReference>
<dbReference type="SUPFAM" id="SSF55729">
    <property type="entry name" value="Acyl-CoA N-acyltransferases (Nat)"/>
    <property type="match status" value="2"/>
</dbReference>
<accession>A0A512DGR7</accession>
<dbReference type="Gene3D" id="3.40.630.30">
    <property type="match status" value="2"/>
</dbReference>
<feature type="domain" description="N-acetyltransferase" evidence="2">
    <location>
        <begin position="291"/>
        <end position="420"/>
    </location>
</feature>